<dbReference type="InterPro" id="IPR005467">
    <property type="entry name" value="His_kinase_dom"/>
</dbReference>
<dbReference type="SUPFAM" id="SSF55874">
    <property type="entry name" value="ATPase domain of HSP90 chaperone/DNA topoisomerase II/histidine kinase"/>
    <property type="match status" value="1"/>
</dbReference>
<dbReference type="EMBL" id="MHHZ01000021">
    <property type="protein sequence ID" value="OGY41186.1"/>
    <property type="molecule type" value="Genomic_DNA"/>
</dbReference>
<evidence type="ECO:0000259" key="9">
    <source>
        <dbReference type="PROSITE" id="PS50112"/>
    </source>
</evidence>
<dbReference type="CDD" id="cd00082">
    <property type="entry name" value="HisKA"/>
    <property type="match status" value="1"/>
</dbReference>
<dbReference type="PROSITE" id="PS50112">
    <property type="entry name" value="PAS"/>
    <property type="match status" value="2"/>
</dbReference>
<evidence type="ECO:0000259" key="10">
    <source>
        <dbReference type="PROSITE" id="PS50113"/>
    </source>
</evidence>
<keyword evidence="7" id="KW-1133">Transmembrane helix</keyword>
<evidence type="ECO:0000313" key="12">
    <source>
        <dbReference type="Proteomes" id="UP000176498"/>
    </source>
</evidence>
<sequence length="775" mass="87299">MNPYAFLPLIGFFANLGLALYILKKNAANLTNRLYGLAALSLAIWSIGDYLNFSARSLQDAFFWDKISSLGSSLTAFFLLFFFLHFTKNKFSNNKLFTMLLFLPALFFIISDFLFNTLSKSIRAEWWGYRGINGDLFGLYILYLVAYIAIGIYLSYKFNKKTRSPNEKKQTILMIIALSIPLGGGILTEAIPRIFGFAMIPLTTTLTTCTALIIAYTIIKYKLMDISPAVAANTIIETMTDSLFVLGPDKIILMVNQSTCDYLGYKKDDLLGQPVNFMFTNQSFSQKDIFEELLKNRDKINNYRIAYLTKAKKEIPVSLNASAIKDAGNRIIGIVGIAQDITGQEKREVEISLKNQNIEKQNQAMLNILEDISLEKDKVAYERDKTNTILKSIGDGVMVVNQEQKIEFINPVAEELTGWPLKEAVGMNSEEVFNIFDEATMAKRQSPISEAMKTGRIKNLSNHTVLKTKDEQIIPIADSAAPIKDAQGNISGAILVFRDVIKERMAEEKLLMAKNQMEKLNIILEQKVDKRTKELQKAYDELMSLDKMKDEFLNISAHELKTPLTSIMGLSEIMILNKQGSINIKQKKSLTIVNNEANRLLNIIKKILGITRIEAGKAVFDLQETDLCPLASKMIDSLKPMAAKQKVRLICQKPDQPIWVKVDAERMQEVIYNLVDNALKFSPPNSKIYISGEIKNKVFIFSVKDQGPGIDPAKKDKLFQKFSQLDTGFSRKQEGTGLGLYISKKIIENMGGKIWAESEFGHGANFKFSLPLVKK</sequence>
<keyword evidence="4" id="KW-0808">Transferase</keyword>
<dbReference type="AlphaFoldDB" id="A0A1G1XNF5"/>
<dbReference type="Gene3D" id="3.30.450.20">
    <property type="entry name" value="PAS domain"/>
    <property type="match status" value="2"/>
</dbReference>
<feature type="transmembrane region" description="Helical" evidence="7">
    <location>
        <begin position="171"/>
        <end position="188"/>
    </location>
</feature>
<dbReference type="PROSITE" id="PS50109">
    <property type="entry name" value="HIS_KIN"/>
    <property type="match status" value="1"/>
</dbReference>
<dbReference type="PANTHER" id="PTHR43711:SF31">
    <property type="entry name" value="HISTIDINE KINASE"/>
    <property type="match status" value="1"/>
</dbReference>
<dbReference type="Proteomes" id="UP000176498">
    <property type="component" value="Unassembled WGS sequence"/>
</dbReference>
<keyword evidence="5" id="KW-0418">Kinase</keyword>
<dbReference type="Pfam" id="PF16927">
    <property type="entry name" value="HisKA_7TM"/>
    <property type="match status" value="1"/>
</dbReference>
<reference evidence="11 12" key="1">
    <citation type="journal article" date="2016" name="Nat. Commun.">
        <title>Thousands of microbial genomes shed light on interconnected biogeochemical processes in an aquifer system.</title>
        <authorList>
            <person name="Anantharaman K."/>
            <person name="Brown C.T."/>
            <person name="Hug L.A."/>
            <person name="Sharon I."/>
            <person name="Castelle C.J."/>
            <person name="Probst A.J."/>
            <person name="Thomas B.C."/>
            <person name="Singh A."/>
            <person name="Wilkins M.J."/>
            <person name="Karaoz U."/>
            <person name="Brodie E.L."/>
            <person name="Williams K.H."/>
            <person name="Hubbard S.S."/>
            <person name="Banfield J.F."/>
        </authorList>
    </citation>
    <scope>NUCLEOTIDE SEQUENCE [LARGE SCALE GENOMIC DNA]</scope>
</reference>
<feature type="domain" description="Histidine kinase" evidence="8">
    <location>
        <begin position="555"/>
        <end position="774"/>
    </location>
</feature>
<dbReference type="FunFam" id="3.30.565.10:FF:000006">
    <property type="entry name" value="Sensor histidine kinase WalK"/>
    <property type="match status" value="1"/>
</dbReference>
<organism evidence="11 12">
    <name type="scientific">Candidatus Buchananbacteria bacterium RBG_13_36_9</name>
    <dbReference type="NCBI Taxonomy" id="1797530"/>
    <lineage>
        <taxon>Bacteria</taxon>
        <taxon>Candidatus Buchananiibacteriota</taxon>
    </lineage>
</organism>
<evidence type="ECO:0000259" key="8">
    <source>
        <dbReference type="PROSITE" id="PS50109"/>
    </source>
</evidence>
<feature type="transmembrane region" description="Helical" evidence="7">
    <location>
        <begin position="194"/>
        <end position="219"/>
    </location>
</feature>
<dbReference type="Pfam" id="PF00512">
    <property type="entry name" value="HisKA"/>
    <property type="match status" value="1"/>
</dbReference>
<dbReference type="Pfam" id="PF13426">
    <property type="entry name" value="PAS_9"/>
    <property type="match status" value="1"/>
</dbReference>
<dbReference type="Pfam" id="PF00989">
    <property type="entry name" value="PAS"/>
    <property type="match status" value="1"/>
</dbReference>
<dbReference type="InterPro" id="IPR035965">
    <property type="entry name" value="PAS-like_dom_sf"/>
</dbReference>
<feature type="transmembrane region" description="Helical" evidence="7">
    <location>
        <begin position="6"/>
        <end position="23"/>
    </location>
</feature>
<proteinExistence type="predicted"/>
<dbReference type="NCBIfam" id="TIGR00229">
    <property type="entry name" value="sensory_box"/>
    <property type="match status" value="2"/>
</dbReference>
<dbReference type="Gene3D" id="3.30.565.10">
    <property type="entry name" value="Histidine kinase-like ATPase, C-terminal domain"/>
    <property type="match status" value="1"/>
</dbReference>
<dbReference type="InterPro" id="IPR013767">
    <property type="entry name" value="PAS_fold"/>
</dbReference>
<dbReference type="SMART" id="SM00086">
    <property type="entry name" value="PAC"/>
    <property type="match status" value="2"/>
</dbReference>
<dbReference type="Pfam" id="PF02518">
    <property type="entry name" value="HATPase_c"/>
    <property type="match status" value="1"/>
</dbReference>
<feature type="transmembrane region" description="Helical" evidence="7">
    <location>
        <begin position="96"/>
        <end position="117"/>
    </location>
</feature>
<evidence type="ECO:0000256" key="2">
    <source>
        <dbReference type="ARBA" id="ARBA00012438"/>
    </source>
</evidence>
<dbReference type="SUPFAM" id="SSF55785">
    <property type="entry name" value="PYP-like sensor domain (PAS domain)"/>
    <property type="match status" value="2"/>
</dbReference>
<evidence type="ECO:0000256" key="4">
    <source>
        <dbReference type="ARBA" id="ARBA00022679"/>
    </source>
</evidence>
<comment type="catalytic activity">
    <reaction evidence="1">
        <text>ATP + protein L-histidine = ADP + protein N-phospho-L-histidine.</text>
        <dbReference type="EC" id="2.7.13.3"/>
    </reaction>
</comment>
<gene>
    <name evidence="11" type="ORF">A2Y82_01940</name>
</gene>
<dbReference type="CDD" id="cd16922">
    <property type="entry name" value="HATPase_EvgS-ArcB-TorS-like"/>
    <property type="match status" value="1"/>
</dbReference>
<dbReference type="InterPro" id="IPR031621">
    <property type="entry name" value="HisKA_7TM"/>
</dbReference>
<feature type="domain" description="PAS" evidence="9">
    <location>
        <begin position="382"/>
        <end position="455"/>
    </location>
</feature>
<dbReference type="SMART" id="SM00388">
    <property type="entry name" value="HisKA"/>
    <property type="match status" value="1"/>
</dbReference>
<feature type="domain" description="PAC" evidence="10">
    <location>
        <begin position="301"/>
        <end position="353"/>
    </location>
</feature>
<keyword evidence="7" id="KW-0472">Membrane</keyword>
<evidence type="ECO:0000256" key="3">
    <source>
        <dbReference type="ARBA" id="ARBA00022553"/>
    </source>
</evidence>
<accession>A0A1G1XNF5</accession>
<dbReference type="InterPro" id="IPR003594">
    <property type="entry name" value="HATPase_dom"/>
</dbReference>
<evidence type="ECO:0000256" key="6">
    <source>
        <dbReference type="ARBA" id="ARBA00023012"/>
    </source>
</evidence>
<dbReference type="PANTHER" id="PTHR43711">
    <property type="entry name" value="TWO-COMPONENT HISTIDINE KINASE"/>
    <property type="match status" value="1"/>
</dbReference>
<comment type="caution">
    <text evidence="11">The sequence shown here is derived from an EMBL/GenBank/DDBJ whole genome shotgun (WGS) entry which is preliminary data.</text>
</comment>
<dbReference type="InterPro" id="IPR000014">
    <property type="entry name" value="PAS"/>
</dbReference>
<dbReference type="PROSITE" id="PS50113">
    <property type="entry name" value="PAC"/>
    <property type="match status" value="2"/>
</dbReference>
<evidence type="ECO:0000256" key="7">
    <source>
        <dbReference type="SAM" id="Phobius"/>
    </source>
</evidence>
<dbReference type="InterPro" id="IPR003661">
    <property type="entry name" value="HisK_dim/P_dom"/>
</dbReference>
<dbReference type="SMART" id="SM00387">
    <property type="entry name" value="HATPase_c"/>
    <property type="match status" value="1"/>
</dbReference>
<dbReference type="SUPFAM" id="SSF47384">
    <property type="entry name" value="Homodimeric domain of signal transducing histidine kinase"/>
    <property type="match status" value="1"/>
</dbReference>
<dbReference type="InterPro" id="IPR036890">
    <property type="entry name" value="HATPase_C_sf"/>
</dbReference>
<dbReference type="GO" id="GO:0000155">
    <property type="term" value="F:phosphorelay sensor kinase activity"/>
    <property type="evidence" value="ECO:0007669"/>
    <property type="project" value="InterPro"/>
</dbReference>
<evidence type="ECO:0000256" key="1">
    <source>
        <dbReference type="ARBA" id="ARBA00000085"/>
    </source>
</evidence>
<feature type="domain" description="PAC" evidence="10">
    <location>
        <begin position="459"/>
        <end position="512"/>
    </location>
</feature>
<dbReference type="PRINTS" id="PR00344">
    <property type="entry name" value="BCTRLSENSOR"/>
</dbReference>
<dbReference type="GO" id="GO:0006355">
    <property type="term" value="P:regulation of DNA-templated transcription"/>
    <property type="evidence" value="ECO:0007669"/>
    <property type="project" value="InterPro"/>
</dbReference>
<keyword evidence="6" id="KW-0902">Two-component regulatory system</keyword>
<protein>
    <recommendedName>
        <fullName evidence="2">histidine kinase</fullName>
        <ecNumber evidence="2">2.7.13.3</ecNumber>
    </recommendedName>
</protein>
<name>A0A1G1XNF5_9BACT</name>
<keyword evidence="7" id="KW-0812">Transmembrane</keyword>
<dbReference type="InterPro" id="IPR001610">
    <property type="entry name" value="PAC"/>
</dbReference>
<dbReference type="SMART" id="SM00091">
    <property type="entry name" value="PAS"/>
    <property type="match status" value="2"/>
</dbReference>
<dbReference type="CDD" id="cd00130">
    <property type="entry name" value="PAS"/>
    <property type="match status" value="2"/>
</dbReference>
<feature type="transmembrane region" description="Helical" evidence="7">
    <location>
        <begin position="137"/>
        <end position="159"/>
    </location>
</feature>
<dbReference type="Gene3D" id="1.10.287.130">
    <property type="match status" value="1"/>
</dbReference>
<dbReference type="EC" id="2.7.13.3" evidence="2"/>
<dbReference type="InterPro" id="IPR050736">
    <property type="entry name" value="Sensor_HK_Regulatory"/>
</dbReference>
<evidence type="ECO:0000313" key="11">
    <source>
        <dbReference type="EMBL" id="OGY41186.1"/>
    </source>
</evidence>
<keyword evidence="3" id="KW-0597">Phosphoprotein</keyword>
<feature type="transmembrane region" description="Helical" evidence="7">
    <location>
        <begin position="67"/>
        <end position="84"/>
    </location>
</feature>
<dbReference type="InterPro" id="IPR000700">
    <property type="entry name" value="PAS-assoc_C"/>
</dbReference>
<feature type="domain" description="PAS" evidence="9">
    <location>
        <begin position="235"/>
        <end position="297"/>
    </location>
</feature>
<dbReference type="InterPro" id="IPR004358">
    <property type="entry name" value="Sig_transdc_His_kin-like_C"/>
</dbReference>
<evidence type="ECO:0000256" key="5">
    <source>
        <dbReference type="ARBA" id="ARBA00022777"/>
    </source>
</evidence>
<dbReference type="InterPro" id="IPR036097">
    <property type="entry name" value="HisK_dim/P_sf"/>
</dbReference>